<dbReference type="EMBL" id="AEYP01089353">
    <property type="status" value="NOT_ANNOTATED_CDS"/>
    <property type="molecule type" value="Genomic_DNA"/>
</dbReference>
<evidence type="ECO:0000256" key="1">
    <source>
        <dbReference type="ARBA" id="ARBA00022980"/>
    </source>
</evidence>
<dbReference type="Pfam" id="PF00240">
    <property type="entry name" value="ubiquitin"/>
    <property type="match status" value="1"/>
</dbReference>
<dbReference type="Gene3D" id="3.10.20.90">
    <property type="entry name" value="Phosphatidylinositol 3-kinase Catalytic Subunit, Chain A, domain 1"/>
    <property type="match status" value="1"/>
</dbReference>
<proteinExistence type="predicted"/>
<name>M3XLV0_MUSPF</name>
<dbReference type="Pfam" id="PF04758">
    <property type="entry name" value="Ribosomal_S30"/>
    <property type="match status" value="1"/>
</dbReference>
<dbReference type="eggNOG" id="KOG0001">
    <property type="taxonomic scope" value="Eukaryota"/>
</dbReference>
<dbReference type="SMART" id="SM00213">
    <property type="entry name" value="UBQ"/>
    <property type="match status" value="1"/>
</dbReference>
<dbReference type="InterPro" id="IPR029071">
    <property type="entry name" value="Ubiquitin-like_domsf"/>
</dbReference>
<dbReference type="PANTHER" id="PTHR12650:SF15">
    <property type="entry name" value="RIBOSOMAL PROTEIN S30, ISOFORM A"/>
    <property type="match status" value="1"/>
</dbReference>
<dbReference type="GO" id="GO:0022627">
    <property type="term" value="C:cytosolic small ribosomal subunit"/>
    <property type="evidence" value="ECO:0007669"/>
    <property type="project" value="TreeGrafter"/>
</dbReference>
<dbReference type="AlphaFoldDB" id="M3XLV0"/>
<dbReference type="GO" id="GO:0003735">
    <property type="term" value="F:structural constituent of ribosome"/>
    <property type="evidence" value="ECO:0007669"/>
    <property type="project" value="InterPro"/>
</dbReference>
<dbReference type="HOGENOM" id="CLU_010412_5_0_1"/>
<evidence type="ECO:0000259" key="3">
    <source>
        <dbReference type="PROSITE" id="PS50053"/>
    </source>
</evidence>
<evidence type="ECO:0000313" key="4">
    <source>
        <dbReference type="Ensembl" id="ENSMPUP00000000050.1"/>
    </source>
</evidence>
<evidence type="ECO:0000256" key="2">
    <source>
        <dbReference type="ARBA" id="ARBA00023274"/>
    </source>
</evidence>
<feature type="domain" description="Ubiquitin-like" evidence="3">
    <location>
        <begin position="1"/>
        <end position="74"/>
    </location>
</feature>
<protein>
    <recommendedName>
        <fullName evidence="3">Ubiquitin-like domain-containing protein</fullName>
    </recommendedName>
</protein>
<keyword evidence="2" id="KW-0687">Ribonucleoprotein</keyword>
<dbReference type="PANTHER" id="PTHR12650">
    <property type="entry name" value="40S RIBOSOMAL PROTEIN S30/UBIQUITIN-LIKE PROTEIN FUBI"/>
    <property type="match status" value="1"/>
</dbReference>
<dbReference type="GeneTree" id="ENSGT00390000007479"/>
<dbReference type="InParanoid" id="M3XLV0"/>
<dbReference type="Ensembl" id="ENSMPUT00000000050.1">
    <property type="protein sequence ID" value="ENSMPUP00000000050.1"/>
    <property type="gene ID" value="ENSMPUG00000000050.1"/>
</dbReference>
<reference evidence="4" key="1">
    <citation type="submission" date="2024-06" db="UniProtKB">
        <authorList>
            <consortium name="Ensembl"/>
        </authorList>
    </citation>
    <scope>IDENTIFICATION</scope>
</reference>
<dbReference type="SUPFAM" id="SSF54236">
    <property type="entry name" value="Ubiquitin-like"/>
    <property type="match status" value="1"/>
</dbReference>
<dbReference type="PROSITE" id="PS50053">
    <property type="entry name" value="UBIQUITIN_2"/>
    <property type="match status" value="1"/>
</dbReference>
<dbReference type="GO" id="GO:0006412">
    <property type="term" value="P:translation"/>
    <property type="evidence" value="ECO:0007669"/>
    <property type="project" value="InterPro"/>
</dbReference>
<organism evidence="4">
    <name type="scientific">Mustela putorius furo</name>
    <name type="common">European domestic ferret</name>
    <name type="synonym">Mustela furo</name>
    <dbReference type="NCBI Taxonomy" id="9669"/>
    <lineage>
        <taxon>Eukaryota</taxon>
        <taxon>Metazoa</taxon>
        <taxon>Chordata</taxon>
        <taxon>Craniata</taxon>
        <taxon>Vertebrata</taxon>
        <taxon>Euteleostomi</taxon>
        <taxon>Mammalia</taxon>
        <taxon>Eutheria</taxon>
        <taxon>Laurasiatheria</taxon>
        <taxon>Carnivora</taxon>
        <taxon>Caniformia</taxon>
        <taxon>Musteloidea</taxon>
        <taxon>Mustelidae</taxon>
        <taxon>Mustelinae</taxon>
        <taxon>Mustela</taxon>
    </lineage>
</organism>
<sequence length="119" mass="12563">RQLFVSAQELHTLKVTSQETVIQIKAHVASLKGMAPEDQIIPLAGMPLKDEATISQCGVEVLTTLAVANCGLGGKVHSSLADAGKIRGQTPKVAKQEKMKTGFVNVVPTFGKKDPNAIS</sequence>
<accession>M3XLV0</accession>
<dbReference type="STRING" id="9669.ENSMPUP00000000050"/>
<dbReference type="InterPro" id="IPR006846">
    <property type="entry name" value="Ribosomal_eS30"/>
</dbReference>
<keyword evidence="1" id="KW-0689">Ribosomal protein</keyword>
<dbReference type="InterPro" id="IPR000626">
    <property type="entry name" value="Ubiquitin-like_dom"/>
</dbReference>